<evidence type="ECO:0000313" key="9">
    <source>
        <dbReference type="EMBL" id="RKF75235.1"/>
    </source>
</evidence>
<feature type="transmembrane region" description="Helical" evidence="8">
    <location>
        <begin position="377"/>
        <end position="400"/>
    </location>
</feature>
<feature type="transmembrane region" description="Helical" evidence="8">
    <location>
        <begin position="524"/>
        <end position="542"/>
    </location>
</feature>
<sequence length="702" mass="80337">MLAMNDPTATPSPLSSEIFFLIGILVISGLVILLLRYYLPLRKTPAYLLIPIFFALVLPASLIILVPVDLASITRENYKGEARGIWLPKGVILVLWRILYWETFFLTWSVSKIVNLLNVLIISQRFILPILSEYADAGYRDPKSRFLWSLKRNLVYQGVILGSGLAIMVYFFVSAGVSPMTFKALLVATAYFWSLLFAIYLMGHGLVAIPRRFFRSANLDSRLEYQYAHATKVYEKLSDSNYELEDLETLVKELADRKTSFKKEFRDWIEELTEDIYLSETRSLNFSRRISNPDFSVPRILTEQYLANLSRSLSRARHARAQYLGEWDRVVKSATQIKETLDAYSSGRIEIGKLSSDASLWKRIAILTPRTRFYYRYYFVPCLKKILGLFFSIASFFIVWSELIKPINPLFSIITVTIVHHPNIENGEIGIAGQIIAASWIFYMCFAAMTSLTEVKVWRGRALVRRNTHGESAAWYSYQVARLSVPIAFNFMTFLDPEIYMRTVFYDFLGKLINLTPLSSWFDMLWPTFILIPVCATLFGLYSKIDNCIGYGELIVDEEDNDPARSSASWCSGRDLIERELHSPSTTRAARNPPKSRQFAGTDSSEPSNTNLSRSDVVREQNICPDTQQTGQSSGKNFYNESLRHLQNAFNKIATPGWLRIARYSVITPQVVDENDQLLPSTGNSSRWFRGLGQEEGRIRIQ</sequence>
<dbReference type="EMBL" id="MCBR01008016">
    <property type="protein sequence ID" value="RKF75235.1"/>
    <property type="molecule type" value="Genomic_DNA"/>
</dbReference>
<accession>A0A420IL94</accession>
<feature type="transmembrane region" description="Helical" evidence="8">
    <location>
        <begin position="18"/>
        <end position="39"/>
    </location>
</feature>
<dbReference type="PANTHER" id="PTHR21355">
    <property type="entry name" value="G-PROTEIN COUPLED RECEPTOR-ASSOCIATED PROTEIN LMBRD2"/>
    <property type="match status" value="1"/>
</dbReference>
<feature type="transmembrane region" description="Helical" evidence="8">
    <location>
        <begin position="154"/>
        <end position="173"/>
    </location>
</feature>
<dbReference type="Proteomes" id="UP000285405">
    <property type="component" value="Unassembled WGS sequence"/>
</dbReference>
<feature type="transmembrane region" description="Helical" evidence="8">
    <location>
        <begin position="185"/>
        <end position="209"/>
    </location>
</feature>
<dbReference type="PANTHER" id="PTHR21355:SF0">
    <property type="entry name" value="G-PROTEIN COUPLED RECEPTOR-ASSOCIATED PROTEIN LMBRD2"/>
    <property type="match status" value="1"/>
</dbReference>
<feature type="region of interest" description="Disordered" evidence="7">
    <location>
        <begin position="582"/>
        <end position="618"/>
    </location>
</feature>
<evidence type="ECO:0000256" key="4">
    <source>
        <dbReference type="ARBA" id="ARBA00022989"/>
    </source>
</evidence>
<feature type="compositionally biased region" description="Polar residues" evidence="7">
    <location>
        <begin position="599"/>
        <end position="614"/>
    </location>
</feature>
<reference evidence="9 10" key="1">
    <citation type="journal article" date="2018" name="BMC Genomics">
        <title>Comparative genome analyses reveal sequence features reflecting distinct modes of host-adaptation between dicot and monocot powdery mildew.</title>
        <authorList>
            <person name="Wu Y."/>
            <person name="Ma X."/>
            <person name="Pan Z."/>
            <person name="Kale S.D."/>
            <person name="Song Y."/>
            <person name="King H."/>
            <person name="Zhang Q."/>
            <person name="Presley C."/>
            <person name="Deng X."/>
            <person name="Wei C.I."/>
            <person name="Xiao S."/>
        </authorList>
    </citation>
    <scope>NUCLEOTIDE SEQUENCE [LARGE SCALE GENOMIC DNA]</scope>
    <source>
        <strain evidence="9">UCSC1</strain>
    </source>
</reference>
<feature type="transmembrane region" description="Helical" evidence="8">
    <location>
        <begin position="46"/>
        <end position="66"/>
    </location>
</feature>
<name>A0A420IL94_9PEZI</name>
<gene>
    <name evidence="9" type="ORF">GcC1_080009</name>
</gene>
<keyword evidence="4 8" id="KW-1133">Transmembrane helix</keyword>
<evidence type="ECO:0000256" key="2">
    <source>
        <dbReference type="ARBA" id="ARBA00010487"/>
    </source>
</evidence>
<evidence type="ECO:0000256" key="8">
    <source>
        <dbReference type="SAM" id="Phobius"/>
    </source>
</evidence>
<proteinExistence type="inferred from homology"/>
<feature type="transmembrane region" description="Helical" evidence="8">
    <location>
        <begin position="431"/>
        <end position="452"/>
    </location>
</feature>
<protein>
    <submittedName>
        <fullName evidence="9">LMBR1 domain-containing protein 2</fullName>
    </submittedName>
</protein>
<keyword evidence="5 8" id="KW-0472">Membrane</keyword>
<dbReference type="OrthoDB" id="203099at2759"/>
<comment type="subcellular location">
    <subcellularLocation>
        <location evidence="1">Membrane</location>
        <topology evidence="1">Multi-pass membrane protein</topology>
    </subcellularLocation>
</comment>
<comment type="similarity">
    <text evidence="2">Belongs to the LIMR family.</text>
</comment>
<organism evidence="9 10">
    <name type="scientific">Golovinomyces cichoracearum</name>
    <dbReference type="NCBI Taxonomy" id="62708"/>
    <lineage>
        <taxon>Eukaryota</taxon>
        <taxon>Fungi</taxon>
        <taxon>Dikarya</taxon>
        <taxon>Ascomycota</taxon>
        <taxon>Pezizomycotina</taxon>
        <taxon>Leotiomycetes</taxon>
        <taxon>Erysiphales</taxon>
        <taxon>Erysiphaceae</taxon>
        <taxon>Golovinomyces</taxon>
    </lineage>
</organism>
<comment type="caution">
    <text evidence="9">The sequence shown here is derived from an EMBL/GenBank/DDBJ whole genome shotgun (WGS) entry which is preliminary data.</text>
</comment>
<evidence type="ECO:0000256" key="7">
    <source>
        <dbReference type="SAM" id="MobiDB-lite"/>
    </source>
</evidence>
<evidence type="ECO:0000256" key="1">
    <source>
        <dbReference type="ARBA" id="ARBA00004141"/>
    </source>
</evidence>
<evidence type="ECO:0000256" key="3">
    <source>
        <dbReference type="ARBA" id="ARBA00022692"/>
    </source>
</evidence>
<dbReference type="AlphaFoldDB" id="A0A420IL94"/>
<keyword evidence="3 8" id="KW-0812">Transmembrane</keyword>
<evidence type="ECO:0000256" key="5">
    <source>
        <dbReference type="ARBA" id="ARBA00023136"/>
    </source>
</evidence>
<dbReference type="GO" id="GO:0016020">
    <property type="term" value="C:membrane"/>
    <property type="evidence" value="ECO:0007669"/>
    <property type="project" value="UniProtKB-SubCell"/>
</dbReference>
<feature type="transmembrane region" description="Helical" evidence="8">
    <location>
        <begin position="473"/>
        <end position="495"/>
    </location>
</feature>
<dbReference type="InterPro" id="IPR006876">
    <property type="entry name" value="LMBR1-like_membr_prot"/>
</dbReference>
<dbReference type="InterPro" id="IPR051584">
    <property type="entry name" value="GPCR-associated_LMBR1"/>
</dbReference>
<keyword evidence="6" id="KW-0175">Coiled coil</keyword>
<evidence type="ECO:0000313" key="10">
    <source>
        <dbReference type="Proteomes" id="UP000285405"/>
    </source>
</evidence>
<evidence type="ECO:0000256" key="6">
    <source>
        <dbReference type="SAM" id="Coils"/>
    </source>
</evidence>
<feature type="coiled-coil region" evidence="6">
    <location>
        <begin position="237"/>
        <end position="264"/>
    </location>
</feature>
<dbReference type="Pfam" id="PF04791">
    <property type="entry name" value="LMBR1"/>
    <property type="match status" value="1"/>
</dbReference>